<feature type="region of interest" description="Disordered" evidence="2">
    <location>
        <begin position="439"/>
        <end position="498"/>
    </location>
</feature>
<gene>
    <name evidence="3" type="ordered locus">Bathy11g02480</name>
</gene>
<feature type="compositionally biased region" description="Polar residues" evidence="2">
    <location>
        <begin position="488"/>
        <end position="498"/>
    </location>
</feature>
<keyword evidence="4" id="KW-1185">Reference proteome</keyword>
<feature type="compositionally biased region" description="Basic and acidic residues" evidence="2">
    <location>
        <begin position="8"/>
        <end position="22"/>
    </location>
</feature>
<reference evidence="3 4" key="1">
    <citation type="submission" date="2011-10" db="EMBL/GenBank/DDBJ databases">
        <authorList>
            <person name="Genoscope - CEA"/>
        </authorList>
    </citation>
    <scope>NUCLEOTIDE SEQUENCE [LARGE SCALE GENOMIC DNA]</scope>
    <source>
        <strain evidence="3 4">RCC 1105</strain>
    </source>
</reference>
<evidence type="ECO:0000256" key="1">
    <source>
        <dbReference type="SAM" id="Coils"/>
    </source>
</evidence>
<evidence type="ECO:0000313" key="4">
    <source>
        <dbReference type="Proteomes" id="UP000198341"/>
    </source>
</evidence>
<dbReference type="Proteomes" id="UP000198341">
    <property type="component" value="Chromosome 11"/>
</dbReference>
<dbReference type="KEGG" id="bpg:Bathy11g02480"/>
<feature type="compositionally biased region" description="Polar residues" evidence="2">
    <location>
        <begin position="23"/>
        <end position="35"/>
    </location>
</feature>
<feature type="region of interest" description="Disordered" evidence="2">
    <location>
        <begin position="514"/>
        <end position="544"/>
    </location>
</feature>
<name>K8F1P4_9CHLO</name>
<dbReference type="AlphaFoldDB" id="K8F1P4"/>
<organism evidence="3 4">
    <name type="scientific">Bathycoccus prasinos</name>
    <dbReference type="NCBI Taxonomy" id="41875"/>
    <lineage>
        <taxon>Eukaryota</taxon>
        <taxon>Viridiplantae</taxon>
        <taxon>Chlorophyta</taxon>
        <taxon>Mamiellophyceae</taxon>
        <taxon>Mamiellales</taxon>
        <taxon>Bathycoccaceae</taxon>
        <taxon>Bathycoccus</taxon>
    </lineage>
</organism>
<keyword evidence="1" id="KW-0175">Coiled coil</keyword>
<sequence>MRRGNGRSHHDDAENATKETKSVKSSSPMVMNNTRDLPKSPLRDSTNSPLRSASKEIRVSMSANVNQWRSERAEKNVTSSSTTNTPTRLREVKMASTQTKEVTKEKKADVDVFGTRSMMAASRAKSSNATATAVVKEKDTTTTTRREEKLLDDLVKKEREFECVTEALNNMKDAELELSRNNSKESVEFAQALERQIEEKVSKQLKEKEEELVHLKVTNQKGFETFTERIRQLESLVKEKDIKIKSLEMNAQEWQALAKRDASRAELETLDMEKKLKEFERKNEELNVVVSTLLGKATKGVALEKDLEAIRLKQTTAKSVGTNTKAIPVAQPIQLQFTPETMKTPKEMVNASAQVNIKAPQAPPSVGTPLSAMKRKYQVHQNAIFAFQKEIEEREKQQQQQQQQQETLTPKEPSPTIGFEWSAAYDAREMATQTSIDEEVKAEAEEKDEPTSSECFDDDKQHWVPTPNTRKHVEEKYVGLQRQHPKEQSSSFSNTIDPTTSRFAMLTPIRVPQTRQPVVQHRAPERQSLHYSRSAEESRRMYDDERMARLSRAMNLSDSPFRRRHHL</sequence>
<evidence type="ECO:0000256" key="2">
    <source>
        <dbReference type="SAM" id="MobiDB-lite"/>
    </source>
</evidence>
<evidence type="ECO:0000313" key="3">
    <source>
        <dbReference type="EMBL" id="CCO18725.1"/>
    </source>
</evidence>
<dbReference type="EMBL" id="FO082268">
    <property type="protein sequence ID" value="CCO18725.1"/>
    <property type="molecule type" value="Genomic_DNA"/>
</dbReference>
<dbReference type="RefSeq" id="XP_007510380.1">
    <property type="nucleotide sequence ID" value="XM_007510318.1"/>
</dbReference>
<protein>
    <submittedName>
        <fullName evidence="3">Uncharacterized protein</fullName>
    </submittedName>
</protein>
<dbReference type="GeneID" id="19012928"/>
<proteinExistence type="predicted"/>
<accession>K8F1P4</accession>
<feature type="region of interest" description="Disordered" evidence="2">
    <location>
        <begin position="392"/>
        <end position="417"/>
    </location>
</feature>
<feature type="region of interest" description="Disordered" evidence="2">
    <location>
        <begin position="1"/>
        <end position="84"/>
    </location>
</feature>
<feature type="coiled-coil region" evidence="1">
    <location>
        <begin position="154"/>
        <end position="289"/>
    </location>
</feature>
<feature type="compositionally biased region" description="Basic and acidic residues" evidence="2">
    <location>
        <begin position="522"/>
        <end position="544"/>
    </location>
</feature>